<evidence type="ECO:0000313" key="4">
    <source>
        <dbReference type="EMBL" id="SUU92639.1"/>
    </source>
</evidence>
<protein>
    <submittedName>
        <fullName evidence="3">Prepilin-type cleavage/methylation domain-containing protein</fullName>
    </submittedName>
    <submittedName>
        <fullName evidence="4">Tfp pilus assembly protein FimT</fullName>
    </submittedName>
</protein>
<name>A0A2I1M6R2_9FIRM</name>
<evidence type="ECO:0000313" key="6">
    <source>
        <dbReference type="Proteomes" id="UP000255124"/>
    </source>
</evidence>
<dbReference type="PRINTS" id="PR00813">
    <property type="entry name" value="BCTERIALGSPG"/>
</dbReference>
<keyword evidence="2" id="KW-1133">Transmembrane helix</keyword>
<dbReference type="InterPro" id="IPR045584">
    <property type="entry name" value="Pilin-like"/>
</dbReference>
<sequence length="117" mass="13388">MKKTGFTLIETLFALAILTLIAILLLPSLNNLIKSSNALKEDSKVIFALEEAIEVEKLNTVNGELSYDESIRNINGYDISINREQYSKNLDKISASFGRYHLEVIEDNYEKKRLYSR</sequence>
<keyword evidence="2" id="KW-0472">Membrane</keyword>
<dbReference type="EMBL" id="PKGS01000005">
    <property type="protein sequence ID" value="PKZ15808.1"/>
    <property type="molecule type" value="Genomic_DNA"/>
</dbReference>
<dbReference type="GO" id="GO:0015627">
    <property type="term" value="C:type II protein secretion system complex"/>
    <property type="evidence" value="ECO:0007669"/>
    <property type="project" value="InterPro"/>
</dbReference>
<keyword evidence="5" id="KW-1185">Reference proteome</keyword>
<evidence type="ECO:0000313" key="5">
    <source>
        <dbReference type="Proteomes" id="UP000234335"/>
    </source>
</evidence>
<dbReference type="PROSITE" id="PS00409">
    <property type="entry name" value="PROKAR_NTER_METHYL"/>
    <property type="match status" value="1"/>
</dbReference>
<dbReference type="RefSeq" id="WP_101540626.1">
    <property type="nucleotide sequence ID" value="NZ_PKGS01000005.1"/>
</dbReference>
<dbReference type="GO" id="GO:0015628">
    <property type="term" value="P:protein secretion by the type II secretion system"/>
    <property type="evidence" value="ECO:0007669"/>
    <property type="project" value="InterPro"/>
</dbReference>
<dbReference type="InterPro" id="IPR053468">
    <property type="entry name" value="ComGE-like"/>
</dbReference>
<dbReference type="NCBIfam" id="TIGR02532">
    <property type="entry name" value="IV_pilin_GFxxxE"/>
    <property type="match status" value="1"/>
</dbReference>
<dbReference type="Gene3D" id="3.30.700.10">
    <property type="entry name" value="Glycoprotein, Type 4 Pilin"/>
    <property type="match status" value="1"/>
</dbReference>
<evidence type="ECO:0000256" key="2">
    <source>
        <dbReference type="SAM" id="Phobius"/>
    </source>
</evidence>
<keyword evidence="2" id="KW-0812">Transmembrane</keyword>
<accession>A0A2I1M6R2</accession>
<reference evidence="3 5" key="1">
    <citation type="submission" date="2017-12" db="EMBL/GenBank/DDBJ databases">
        <title>Phylogenetic diversity of female urinary microbiome.</title>
        <authorList>
            <person name="Thomas-White K."/>
            <person name="Wolfe A.J."/>
        </authorList>
    </citation>
    <scope>NUCLEOTIDE SEQUENCE [LARGE SCALE GENOMIC DNA]</scope>
    <source>
        <strain evidence="3 5">UMB0119</strain>
    </source>
</reference>
<gene>
    <name evidence="3" type="ORF">CYJ34_07255</name>
    <name evidence="4" type="ORF">NCTC9810_00973</name>
</gene>
<evidence type="ECO:0000313" key="3">
    <source>
        <dbReference type="EMBL" id="PKZ15808.1"/>
    </source>
</evidence>
<organism evidence="3 5">
    <name type="scientific">Anaerococcus octavius</name>
    <dbReference type="NCBI Taxonomy" id="54007"/>
    <lineage>
        <taxon>Bacteria</taxon>
        <taxon>Bacillati</taxon>
        <taxon>Bacillota</taxon>
        <taxon>Tissierellia</taxon>
        <taxon>Tissierellales</taxon>
        <taxon>Peptoniphilaceae</taxon>
        <taxon>Anaerococcus</taxon>
    </lineage>
</organism>
<dbReference type="EMBL" id="UFTA01000002">
    <property type="protein sequence ID" value="SUU92639.1"/>
    <property type="molecule type" value="Genomic_DNA"/>
</dbReference>
<dbReference type="SUPFAM" id="SSF54523">
    <property type="entry name" value="Pili subunits"/>
    <property type="match status" value="1"/>
</dbReference>
<proteinExistence type="predicted"/>
<dbReference type="Proteomes" id="UP000255124">
    <property type="component" value="Unassembled WGS sequence"/>
</dbReference>
<keyword evidence="1" id="KW-0488">Methylation</keyword>
<evidence type="ECO:0000256" key="1">
    <source>
        <dbReference type="ARBA" id="ARBA00022481"/>
    </source>
</evidence>
<dbReference type="InterPro" id="IPR000983">
    <property type="entry name" value="Bac_GSPG_pilin"/>
</dbReference>
<dbReference type="NCBIfam" id="NF041013">
    <property type="entry name" value="T4P_ComGE"/>
    <property type="match status" value="1"/>
</dbReference>
<dbReference type="Proteomes" id="UP000234335">
    <property type="component" value="Unassembled WGS sequence"/>
</dbReference>
<dbReference type="InterPro" id="IPR012902">
    <property type="entry name" value="N_methyl_site"/>
</dbReference>
<dbReference type="AlphaFoldDB" id="A0A2I1M6R2"/>
<feature type="transmembrane region" description="Helical" evidence="2">
    <location>
        <begin position="6"/>
        <end position="26"/>
    </location>
</feature>
<dbReference type="Pfam" id="PF07963">
    <property type="entry name" value="N_methyl"/>
    <property type="match status" value="1"/>
</dbReference>
<reference evidence="4 6" key="2">
    <citation type="submission" date="2018-06" db="EMBL/GenBank/DDBJ databases">
        <authorList>
            <consortium name="Pathogen Informatics"/>
            <person name="Doyle S."/>
        </authorList>
    </citation>
    <scope>NUCLEOTIDE SEQUENCE [LARGE SCALE GENOMIC DNA]</scope>
    <source>
        <strain evidence="4 6">NCTC9810</strain>
    </source>
</reference>